<dbReference type="OrthoDB" id="543755at2"/>
<organism evidence="1 2">
    <name type="scientific">Sutterella seckii</name>
    <dbReference type="NCBI Taxonomy" id="1944635"/>
    <lineage>
        <taxon>Bacteria</taxon>
        <taxon>Pseudomonadati</taxon>
        <taxon>Pseudomonadota</taxon>
        <taxon>Betaproteobacteria</taxon>
        <taxon>Burkholderiales</taxon>
        <taxon>Sutterellaceae</taxon>
        <taxon>Sutterella</taxon>
    </lineage>
</organism>
<accession>A0A6I1ERV2</accession>
<sequence>MIHVFSSGISKIQNLEVFLQDEIRKYGGLKFHSAWEIPKASSGDLVIGWGHKKTAEKARAFAKKHALPYFALEDGFLRSLKLGVEGEQPLSLSVDRTGVYYDACEPSDLEDLLNNTGWWTWDIQNEARSAIERFKIYDLSKYNNAPSFTAEDKVKLYNKVGVKPGQKLILVVDQTEGDASIALGKASRESFQTMLAVALAEPNAVVVVKTHPDVLSGKKLSCFGTLPPNVCVISESYAPLSFLDAFDEVYVATSQMGFEALLMGKVVHTFGVPFYAGWGLTVDHGDVPARRKGRPSREQIFAAAYIKLCRYVNPVTRTRISLTEAIDIMAARRLANEENRRNYIAVGFRRWKWPHVKAFASSTGGTIEFESDLNVGFQKAAREGKTVLIWAGKATDKVVEQCTKLGVPLIRMEDGFLRSVGLGVDYHYPFSLALDDCGIYYDPARPSRMTHILAEIKQHPDLPRLLDRSDKLLNLIVENGLSKYNTPSDPEVVKKLQKLPRNKPVFLVPGQVDGDASVKRGGGAIQSNEQLLKAVRKANPEAFIVFKPHPDVVTGNREGSITAETVKTCTNLIVTSGSLNDFWPYVDEVHTLTSLSGFEALLRHKKVVTYGKPFYAGWGLTTDYSVEKRKGIALTLRELIAGVMILYPKYWDWKTSCVCRPEDVCYRILRKEQPEVGLWIKVCRIAKVVRRVLSRK</sequence>
<dbReference type="CDD" id="cd16439">
    <property type="entry name" value="beta_Kdo_transferase_KpsC_2"/>
    <property type="match status" value="1"/>
</dbReference>
<evidence type="ECO:0000313" key="2">
    <source>
        <dbReference type="Proteomes" id="UP000430564"/>
    </source>
</evidence>
<evidence type="ECO:0000313" key="1">
    <source>
        <dbReference type="EMBL" id="KAB7658858.1"/>
    </source>
</evidence>
<dbReference type="RefSeq" id="WP_152158479.1">
    <property type="nucleotide sequence ID" value="NZ_WEHX01000043.1"/>
</dbReference>
<dbReference type="AlphaFoldDB" id="A0A6I1ERV2"/>
<proteinExistence type="predicted"/>
<reference evidence="1 2" key="1">
    <citation type="submission" date="2019-10" db="EMBL/GenBank/DDBJ databases">
        <title>Genome diversity of Sutterella seckii.</title>
        <authorList>
            <person name="Chaplin A.V."/>
            <person name="Sokolova S.R."/>
            <person name="Mosin K.A."/>
            <person name="Ivanova E.L."/>
            <person name="Kochetkova T.O."/>
            <person name="Goltsov A.Y."/>
            <person name="Trofimov D.Y."/>
            <person name="Efimov B.A."/>
        </authorList>
    </citation>
    <scope>NUCLEOTIDE SEQUENCE [LARGE SCALE GENOMIC DNA]</scope>
    <source>
        <strain evidence="1 2">ASD393</strain>
    </source>
</reference>
<dbReference type="Pfam" id="PF05159">
    <property type="entry name" value="Capsule_synth"/>
    <property type="match status" value="2"/>
</dbReference>
<dbReference type="GO" id="GO:0000271">
    <property type="term" value="P:polysaccharide biosynthetic process"/>
    <property type="evidence" value="ECO:0007669"/>
    <property type="project" value="InterPro"/>
</dbReference>
<dbReference type="Proteomes" id="UP000430564">
    <property type="component" value="Unassembled WGS sequence"/>
</dbReference>
<gene>
    <name evidence="1" type="ORF">GBM95_07185</name>
</gene>
<name>A0A6I1ERV2_9BURK</name>
<dbReference type="CDD" id="cd16440">
    <property type="entry name" value="beta_Kdo_transferase_KpsC_1"/>
    <property type="match status" value="1"/>
</dbReference>
<dbReference type="GO" id="GO:0015774">
    <property type="term" value="P:polysaccharide transport"/>
    <property type="evidence" value="ECO:0007669"/>
    <property type="project" value="InterPro"/>
</dbReference>
<comment type="caution">
    <text evidence="1">The sequence shown here is derived from an EMBL/GenBank/DDBJ whole genome shotgun (WGS) entry which is preliminary data.</text>
</comment>
<dbReference type="EMBL" id="WEHX01000043">
    <property type="protein sequence ID" value="KAB7658858.1"/>
    <property type="molecule type" value="Genomic_DNA"/>
</dbReference>
<protein>
    <submittedName>
        <fullName evidence="1">Capsular polysaccharide biosynthesis protein</fullName>
    </submittedName>
</protein>
<dbReference type="InterPro" id="IPR007833">
    <property type="entry name" value="Capsule_polysaccharide_synth"/>
</dbReference>